<accession>A0A7C5SZG4</accession>
<evidence type="ECO:0000256" key="3">
    <source>
        <dbReference type="ARBA" id="ARBA00006171"/>
    </source>
</evidence>
<dbReference type="Gene3D" id="3.40.50.1000">
    <property type="entry name" value="HAD superfamily/HAD-like"/>
    <property type="match status" value="1"/>
</dbReference>
<organism evidence="5">
    <name type="scientific">Thermocrinis ruber</name>
    <dbReference type="NCBI Taxonomy" id="75906"/>
    <lineage>
        <taxon>Bacteria</taxon>
        <taxon>Pseudomonadati</taxon>
        <taxon>Aquificota</taxon>
        <taxon>Aquificia</taxon>
        <taxon>Aquificales</taxon>
        <taxon>Aquificaceae</taxon>
        <taxon>Thermocrinis</taxon>
    </lineage>
</organism>
<dbReference type="AlphaFoldDB" id="A0A7C5SZG4"/>
<evidence type="ECO:0000256" key="2">
    <source>
        <dbReference type="ARBA" id="ARBA00004818"/>
    </source>
</evidence>
<sequence length="212" mass="23913">MRKLCNIRLVIFDLDGTLIDSAEDIALHVGRVYRELKGKDVPADEVKKNIGDGARSLLANFFQGQELEEALERFLRYYISEPVIHTKPYEGVVDTLESLKERGILLAVATNKPHAITLEVLKRLKMLHYFDEVLGADLLPEKKPSPLLLLEIAKRLEVPPELGLMVGDSENDILAGRRAGMLTAHARWGYKAPQSPPDYHLDNPKELLRLID</sequence>
<keyword evidence="5" id="KW-0378">Hydrolase</keyword>
<dbReference type="GO" id="GO:0005829">
    <property type="term" value="C:cytosol"/>
    <property type="evidence" value="ECO:0007669"/>
    <property type="project" value="TreeGrafter"/>
</dbReference>
<dbReference type="InterPro" id="IPR041492">
    <property type="entry name" value="HAD_2"/>
</dbReference>
<dbReference type="GO" id="GO:0006281">
    <property type="term" value="P:DNA repair"/>
    <property type="evidence" value="ECO:0007669"/>
    <property type="project" value="TreeGrafter"/>
</dbReference>
<dbReference type="PANTHER" id="PTHR43434">
    <property type="entry name" value="PHOSPHOGLYCOLATE PHOSPHATASE"/>
    <property type="match status" value="1"/>
</dbReference>
<proteinExistence type="inferred from homology"/>
<dbReference type="FunFam" id="3.40.50.1000:FF:000022">
    <property type="entry name" value="Phosphoglycolate phosphatase"/>
    <property type="match status" value="1"/>
</dbReference>
<dbReference type="SFLD" id="SFLDS00003">
    <property type="entry name" value="Haloacid_Dehalogenase"/>
    <property type="match status" value="1"/>
</dbReference>
<dbReference type="GO" id="GO:0008967">
    <property type="term" value="F:phosphoglycolate phosphatase activity"/>
    <property type="evidence" value="ECO:0007669"/>
    <property type="project" value="UniProtKB-EC"/>
</dbReference>
<protein>
    <recommendedName>
        <fullName evidence="4">phosphoglycolate phosphatase</fullName>
        <ecNumber evidence="4">3.1.3.18</ecNumber>
    </recommendedName>
</protein>
<gene>
    <name evidence="5" type="ORF">ENN04_03925</name>
</gene>
<comment type="catalytic activity">
    <reaction evidence="1">
        <text>2-phosphoglycolate + H2O = glycolate + phosphate</text>
        <dbReference type="Rhea" id="RHEA:14369"/>
        <dbReference type="ChEBI" id="CHEBI:15377"/>
        <dbReference type="ChEBI" id="CHEBI:29805"/>
        <dbReference type="ChEBI" id="CHEBI:43474"/>
        <dbReference type="ChEBI" id="CHEBI:58033"/>
        <dbReference type="EC" id="3.1.3.18"/>
    </reaction>
</comment>
<dbReference type="InterPro" id="IPR036412">
    <property type="entry name" value="HAD-like_sf"/>
</dbReference>
<comment type="caution">
    <text evidence="5">The sequence shown here is derived from an EMBL/GenBank/DDBJ whole genome shotgun (WGS) entry which is preliminary data.</text>
</comment>
<dbReference type="NCBIfam" id="TIGR01549">
    <property type="entry name" value="HAD-SF-IA-v1"/>
    <property type="match status" value="1"/>
</dbReference>
<comment type="pathway">
    <text evidence="2">Organic acid metabolism; glycolate biosynthesis; glycolate from 2-phosphoglycolate: step 1/1.</text>
</comment>
<evidence type="ECO:0000256" key="1">
    <source>
        <dbReference type="ARBA" id="ARBA00000830"/>
    </source>
</evidence>
<dbReference type="NCBIfam" id="TIGR01509">
    <property type="entry name" value="HAD-SF-IA-v3"/>
    <property type="match status" value="1"/>
</dbReference>
<dbReference type="InterPro" id="IPR050155">
    <property type="entry name" value="HAD-like_hydrolase_sf"/>
</dbReference>
<comment type="similarity">
    <text evidence="3">Belongs to the HAD-like hydrolase superfamily. CbbY/CbbZ/Gph/YieH family.</text>
</comment>
<dbReference type="EC" id="3.1.3.18" evidence="4"/>
<dbReference type="EMBL" id="DSAC01000047">
    <property type="protein sequence ID" value="HHO73766.1"/>
    <property type="molecule type" value="Genomic_DNA"/>
</dbReference>
<dbReference type="SUPFAM" id="SSF56784">
    <property type="entry name" value="HAD-like"/>
    <property type="match status" value="1"/>
</dbReference>
<dbReference type="Gene3D" id="1.10.150.240">
    <property type="entry name" value="Putative phosphatase, domain 2"/>
    <property type="match status" value="1"/>
</dbReference>
<dbReference type="PANTHER" id="PTHR43434:SF1">
    <property type="entry name" value="PHOSPHOGLYCOLATE PHOSPHATASE"/>
    <property type="match status" value="1"/>
</dbReference>
<dbReference type="InterPro" id="IPR023198">
    <property type="entry name" value="PGP-like_dom2"/>
</dbReference>
<dbReference type="InterPro" id="IPR023214">
    <property type="entry name" value="HAD_sf"/>
</dbReference>
<dbReference type="InterPro" id="IPR006439">
    <property type="entry name" value="HAD-SF_hydro_IA"/>
</dbReference>
<dbReference type="SFLD" id="SFLDG01135">
    <property type="entry name" value="C1.5.6:_HAD__Beta-PGM__Phospha"/>
    <property type="match status" value="1"/>
</dbReference>
<dbReference type="Pfam" id="PF13419">
    <property type="entry name" value="HAD_2"/>
    <property type="match status" value="1"/>
</dbReference>
<reference evidence="5" key="1">
    <citation type="journal article" date="2020" name="mSystems">
        <title>Genome- and Community-Level Interaction Insights into Carbon Utilization and Element Cycling Functions of Hydrothermarchaeota in Hydrothermal Sediment.</title>
        <authorList>
            <person name="Zhou Z."/>
            <person name="Liu Y."/>
            <person name="Xu W."/>
            <person name="Pan J."/>
            <person name="Luo Z.H."/>
            <person name="Li M."/>
        </authorList>
    </citation>
    <scope>NUCLEOTIDE SEQUENCE [LARGE SCALE GENOMIC DNA]</scope>
    <source>
        <strain evidence="5">SpSt-114</strain>
    </source>
</reference>
<dbReference type="SFLD" id="SFLDG01129">
    <property type="entry name" value="C1.5:_HAD__Beta-PGM__Phosphata"/>
    <property type="match status" value="1"/>
</dbReference>
<dbReference type="PRINTS" id="PR00413">
    <property type="entry name" value="HADHALOGNASE"/>
</dbReference>
<evidence type="ECO:0000256" key="4">
    <source>
        <dbReference type="ARBA" id="ARBA00013078"/>
    </source>
</evidence>
<evidence type="ECO:0000313" key="5">
    <source>
        <dbReference type="EMBL" id="HHO73766.1"/>
    </source>
</evidence>
<name>A0A7C5SZG4_9AQUI</name>